<organism evidence="1 2">
    <name type="scientific">Echinops telfairi</name>
    <name type="common">Lesser hedgehog tenrec</name>
    <dbReference type="NCBI Taxonomy" id="9371"/>
    <lineage>
        <taxon>Eukaryota</taxon>
        <taxon>Metazoa</taxon>
        <taxon>Chordata</taxon>
        <taxon>Craniata</taxon>
        <taxon>Vertebrata</taxon>
        <taxon>Euteleostomi</taxon>
        <taxon>Mammalia</taxon>
        <taxon>Eutheria</taxon>
        <taxon>Afrotheria</taxon>
        <taxon>Tenrecidae</taxon>
        <taxon>Tenrecinae</taxon>
        <taxon>Echinops</taxon>
    </lineage>
</organism>
<accession>A0AC55DRC7</accession>
<protein>
    <submittedName>
        <fullName evidence="2">Cytochrome c oxidase subunit 8A, mitochondrial-like</fullName>
    </submittedName>
</protein>
<keyword evidence="1" id="KW-1185">Reference proteome</keyword>
<evidence type="ECO:0000313" key="2">
    <source>
        <dbReference type="RefSeq" id="XP_045154303.1"/>
    </source>
</evidence>
<dbReference type="RefSeq" id="XP_045154303.1">
    <property type="nucleotide sequence ID" value="XM_045298368.1"/>
</dbReference>
<reference evidence="2" key="1">
    <citation type="submission" date="2025-08" db="UniProtKB">
        <authorList>
            <consortium name="RefSeq"/>
        </authorList>
    </citation>
    <scope>IDENTIFICATION</scope>
</reference>
<proteinExistence type="predicted"/>
<gene>
    <name evidence="2" type="primary">LOC115872554</name>
</gene>
<name>A0AC55DRC7_ECHTE</name>
<dbReference type="Proteomes" id="UP000694863">
    <property type="component" value="Unplaced"/>
</dbReference>
<sequence>MTVCGRGGVCYSVYALQIGKNTETHSVEIEGQKNHPRAALTPLLLRGLTGSARRLLARRAHIHSKPPREQLGYMECVVAFTTFALCFFVPSGWIMSHLENYKKRE</sequence>
<evidence type="ECO:0000313" key="1">
    <source>
        <dbReference type="Proteomes" id="UP000694863"/>
    </source>
</evidence>